<organism evidence="1 2">
    <name type="scientific">[Mycobacterium] crassicus</name>
    <dbReference type="NCBI Taxonomy" id="2872309"/>
    <lineage>
        <taxon>Bacteria</taxon>
        <taxon>Bacillati</taxon>
        <taxon>Actinomycetota</taxon>
        <taxon>Actinomycetes</taxon>
        <taxon>Mycobacteriales</taxon>
        <taxon>Mycobacteriaceae</taxon>
        <taxon>Mycolicibacter</taxon>
    </lineage>
</organism>
<protein>
    <submittedName>
        <fullName evidence="1">Uncharacterized protein</fullName>
    </submittedName>
</protein>
<keyword evidence="2" id="KW-1185">Reference proteome</keyword>
<comment type="caution">
    <text evidence="1">The sequence shown here is derived from an EMBL/GenBank/DDBJ whole genome shotgun (WGS) entry which is preliminary data.</text>
</comment>
<evidence type="ECO:0000313" key="1">
    <source>
        <dbReference type="EMBL" id="MEB3024025.1"/>
    </source>
</evidence>
<proteinExistence type="predicted"/>
<accession>A0ABU5XP34</accession>
<dbReference type="RefSeq" id="WP_225407290.1">
    <property type="nucleotide sequence ID" value="NZ_JAYJJR010000026.1"/>
</dbReference>
<dbReference type="Proteomes" id="UP001299596">
    <property type="component" value="Unassembled WGS sequence"/>
</dbReference>
<dbReference type="EMBL" id="JAYJJR010000026">
    <property type="protein sequence ID" value="MEB3024025.1"/>
    <property type="molecule type" value="Genomic_DNA"/>
</dbReference>
<reference evidence="1 2" key="1">
    <citation type="submission" date="2023-12" db="EMBL/GenBank/DDBJ databases">
        <title>Description of new species of Mycobacterium terrae complex isolated from sewage at the Sao Paulo Zoological Park Foundation in Brazil.</title>
        <authorList>
            <person name="Romagnoli C.L."/>
            <person name="Conceicao E.C."/>
            <person name="Machado E."/>
            <person name="Barreto L.B.P.F."/>
            <person name="Sharma A."/>
            <person name="Silva N.M."/>
            <person name="Marques L.E."/>
            <person name="Juliana M.A."/>
            <person name="Lourenco M.C.S."/>
            <person name="Digiampietri L.A."/>
            <person name="Suffys P.N."/>
            <person name="Viana-Niero C."/>
        </authorList>
    </citation>
    <scope>NUCLEOTIDE SEQUENCE [LARGE SCALE GENOMIC DNA]</scope>
    <source>
        <strain evidence="1 2">MYC098</strain>
    </source>
</reference>
<gene>
    <name evidence="1" type="ORF">K6T79_23665</name>
</gene>
<sequence>MNRYIWLAAVVTAGGGLAVVAFLQAAAAVADPSDTGSDAGFTIGNLAFNDPVGTVLGTQTAGYQSFDPLFSNAPLLALGGDNAIILSLGSQGFTVEDSSGATLGTVATQVNVQDLLSIDSAQFTVTSTDPATGLTATQLAELPADGTVYSITNIGGGFANVYEAVPNAGGTAASKITDTLLTPFGNFAMPTSYDAIAPANPIAPLDALGVTSGATGLSDNAFTIGSTTFDPGSDGLNALSLNAGAIAPLLNLNLGSLSASSTFANPGPMENFAVYSGATDAGSAYTSMNNLDLLGIVNGTQFTVQAINPTGTAVDNALTNSGLDFSNAGFNANDLANALVTVPLGKNFGIPAYAPLDFNGDITGQDVTAQLAHNGFSLGTSGISASDIAGVLNTVSTAGLPVDGTVYSVTDLGGGFENVYQAIPGTGGGAATLSDTFVTPFGNFNVPTSYDATAPMNPGAPFEALGSALSSAGLSDNAFTLDGTTFDPGSTGFSPVYAIIGIAPLLEISGANLLGHPLVTQSGVEMYDSSGADLGTVTFGENVSNIFGIETSQLTVSAVDAATGLTAAQTAELPVDGTVYSVANLGSGWENVYEAIPGSGTTTGATITDTLITPFGNMDLSSLFGSWDATAPLDVGDAVDGVNAGSSAAADAMAGFDLFDPSTWF</sequence>
<name>A0ABU5XP34_9MYCO</name>
<evidence type="ECO:0000313" key="2">
    <source>
        <dbReference type="Proteomes" id="UP001299596"/>
    </source>
</evidence>